<comment type="caution">
    <text evidence="2">The sequence shown here is derived from an EMBL/GenBank/DDBJ whole genome shotgun (WGS) entry which is preliminary data.</text>
</comment>
<reference evidence="2" key="1">
    <citation type="journal article" date="2020" name="Fungal Divers.">
        <title>Resolving the Mortierellaceae phylogeny through synthesis of multi-gene phylogenetics and phylogenomics.</title>
        <authorList>
            <person name="Vandepol N."/>
            <person name="Liber J."/>
            <person name="Desiro A."/>
            <person name="Na H."/>
            <person name="Kennedy M."/>
            <person name="Barry K."/>
            <person name="Grigoriev I.V."/>
            <person name="Miller A.N."/>
            <person name="O'Donnell K."/>
            <person name="Stajich J.E."/>
            <person name="Bonito G."/>
        </authorList>
    </citation>
    <scope>NUCLEOTIDE SEQUENCE</scope>
    <source>
        <strain evidence="2">NVP60</strain>
    </source>
</reference>
<dbReference type="EMBL" id="JAAAIN010000753">
    <property type="protein sequence ID" value="KAG0311126.1"/>
    <property type="molecule type" value="Genomic_DNA"/>
</dbReference>
<feature type="region of interest" description="Disordered" evidence="1">
    <location>
        <begin position="1"/>
        <end position="74"/>
    </location>
</feature>
<organism evidence="2 3">
    <name type="scientific">Linnemannia gamsii</name>
    <dbReference type="NCBI Taxonomy" id="64522"/>
    <lineage>
        <taxon>Eukaryota</taxon>
        <taxon>Fungi</taxon>
        <taxon>Fungi incertae sedis</taxon>
        <taxon>Mucoromycota</taxon>
        <taxon>Mortierellomycotina</taxon>
        <taxon>Mortierellomycetes</taxon>
        <taxon>Mortierellales</taxon>
        <taxon>Mortierellaceae</taxon>
        <taxon>Linnemannia</taxon>
    </lineage>
</organism>
<dbReference type="AlphaFoldDB" id="A0A9P6UM11"/>
<protein>
    <submittedName>
        <fullName evidence="2">Uncharacterized protein</fullName>
    </submittedName>
</protein>
<feature type="compositionally biased region" description="Acidic residues" evidence="1">
    <location>
        <begin position="53"/>
        <end position="74"/>
    </location>
</feature>
<evidence type="ECO:0000313" key="3">
    <source>
        <dbReference type="Proteomes" id="UP000823405"/>
    </source>
</evidence>
<keyword evidence="3" id="KW-1185">Reference proteome</keyword>
<evidence type="ECO:0000256" key="1">
    <source>
        <dbReference type="SAM" id="MobiDB-lite"/>
    </source>
</evidence>
<feature type="compositionally biased region" description="Low complexity" evidence="1">
    <location>
        <begin position="1"/>
        <end position="17"/>
    </location>
</feature>
<evidence type="ECO:0000313" key="2">
    <source>
        <dbReference type="EMBL" id="KAG0311126.1"/>
    </source>
</evidence>
<name>A0A9P6UM11_9FUNG</name>
<sequence length="74" mass="7953">MIVGTDASDVSDSVDVLGNDDDKVEMGPRGGENSSGGEEDDFLCRDLEGMGVEGEEDNEEDADDDDEHDRDDDV</sequence>
<accession>A0A9P6UM11</accession>
<gene>
    <name evidence="2" type="ORF">BGZ97_012065</name>
</gene>
<dbReference type="Proteomes" id="UP000823405">
    <property type="component" value="Unassembled WGS sequence"/>
</dbReference>
<proteinExistence type="predicted"/>